<protein>
    <submittedName>
        <fullName evidence="2">Uncharacterized protein</fullName>
    </submittedName>
</protein>
<sequence>MHHQGNTKGEGFQRYTEAMQQQQAAKGQLLFHQEETISHLQPQHEEHHGGGTREVPKDSSCGGTFGDTNRQRLHPLRATWLNIPYAMQTRVPSGSVNRRLAPRGRWSDGQDSDGVGGRIGLTEAKHGRMDDICYTMF</sequence>
<comment type="caution">
    <text evidence="2">The sequence shown here is derived from an EMBL/GenBank/DDBJ whole genome shotgun (WGS) entry which is preliminary data.</text>
</comment>
<evidence type="ECO:0000313" key="2">
    <source>
        <dbReference type="EMBL" id="KAK9541315.1"/>
    </source>
</evidence>
<keyword evidence="3" id="KW-1185">Reference proteome</keyword>
<dbReference type="EMBL" id="JBCEZU010000002">
    <property type="protein sequence ID" value="KAK9541315.1"/>
    <property type="molecule type" value="Genomic_DNA"/>
</dbReference>
<organism evidence="2 3">
    <name type="scientific">Zoarces viviparus</name>
    <name type="common">Viviparous eelpout</name>
    <name type="synonym">Blennius viviparus</name>
    <dbReference type="NCBI Taxonomy" id="48416"/>
    <lineage>
        <taxon>Eukaryota</taxon>
        <taxon>Metazoa</taxon>
        <taxon>Chordata</taxon>
        <taxon>Craniata</taxon>
        <taxon>Vertebrata</taxon>
        <taxon>Euteleostomi</taxon>
        <taxon>Actinopterygii</taxon>
        <taxon>Neopterygii</taxon>
        <taxon>Teleostei</taxon>
        <taxon>Neoteleostei</taxon>
        <taxon>Acanthomorphata</taxon>
        <taxon>Eupercaria</taxon>
        <taxon>Perciformes</taxon>
        <taxon>Cottioidei</taxon>
        <taxon>Zoarcales</taxon>
        <taxon>Zoarcidae</taxon>
        <taxon>Zoarcinae</taxon>
        <taxon>Zoarces</taxon>
    </lineage>
</organism>
<evidence type="ECO:0000313" key="3">
    <source>
        <dbReference type="Proteomes" id="UP001488805"/>
    </source>
</evidence>
<name>A0AAW1G4A4_ZOAVI</name>
<feature type="region of interest" description="Disordered" evidence="1">
    <location>
        <begin position="94"/>
        <end position="119"/>
    </location>
</feature>
<feature type="region of interest" description="Disordered" evidence="1">
    <location>
        <begin position="39"/>
        <end position="70"/>
    </location>
</feature>
<gene>
    <name evidence="2" type="ORF">VZT92_001368</name>
</gene>
<dbReference type="Proteomes" id="UP001488805">
    <property type="component" value="Unassembled WGS sequence"/>
</dbReference>
<feature type="compositionally biased region" description="Basic and acidic residues" evidence="1">
    <location>
        <begin position="39"/>
        <end position="57"/>
    </location>
</feature>
<dbReference type="AlphaFoldDB" id="A0AAW1G4A4"/>
<evidence type="ECO:0000256" key="1">
    <source>
        <dbReference type="SAM" id="MobiDB-lite"/>
    </source>
</evidence>
<reference evidence="2 3" key="1">
    <citation type="journal article" date="2024" name="Genome Biol. Evol.">
        <title>Chromosome-level genome assembly of the viviparous eelpout Zoarces viviparus.</title>
        <authorList>
            <person name="Fuhrmann N."/>
            <person name="Brasseur M.V."/>
            <person name="Bakowski C.E."/>
            <person name="Podsiadlowski L."/>
            <person name="Prost S."/>
            <person name="Krehenwinkel H."/>
            <person name="Mayer C."/>
        </authorList>
    </citation>
    <scope>NUCLEOTIDE SEQUENCE [LARGE SCALE GENOMIC DNA]</scope>
    <source>
        <strain evidence="2">NO-MEL_2022_Ind0_liver</strain>
    </source>
</reference>
<proteinExistence type="predicted"/>
<accession>A0AAW1G4A4</accession>